<proteinExistence type="predicted"/>
<dbReference type="PANTHER" id="PTHR10352">
    <property type="entry name" value="EUKARYOTIC TRANSLATION INITIATION FACTOR 3 SUBUNIT G"/>
    <property type="match status" value="1"/>
</dbReference>
<evidence type="ECO:0000313" key="14">
    <source>
        <dbReference type="Proteomes" id="UP000054549"/>
    </source>
</evidence>
<evidence type="ECO:0000256" key="11">
    <source>
        <dbReference type="SAM" id="MobiDB-lite"/>
    </source>
</evidence>
<dbReference type="STRING" id="946122.A0A0C2TL87"/>
<feature type="compositionally biased region" description="Basic and acidic residues" evidence="11">
    <location>
        <begin position="1007"/>
        <end position="1018"/>
    </location>
</feature>
<feature type="region of interest" description="Disordered" evidence="11">
    <location>
        <begin position="971"/>
        <end position="1018"/>
    </location>
</feature>
<evidence type="ECO:0000256" key="1">
    <source>
        <dbReference type="ARBA" id="ARBA00004123"/>
    </source>
</evidence>
<dbReference type="InterPro" id="IPR011990">
    <property type="entry name" value="TPR-like_helical_dom_sf"/>
</dbReference>
<keyword evidence="5" id="KW-0508">mRNA splicing</keyword>
<feature type="domain" description="RRM" evidence="12">
    <location>
        <begin position="625"/>
        <end position="698"/>
    </location>
</feature>
<dbReference type="EMBL" id="KN818230">
    <property type="protein sequence ID" value="KIL67874.1"/>
    <property type="molecule type" value="Genomic_DNA"/>
</dbReference>
<sequence length="1018" mass="115314">MDQAQSLDALSGVINDLSEKPHDVNLHAKHINIAQSLGGMDSEVQSAMETLTEYLAASEDVWLFLLDKKEKSLDLNTASGIEELLAFYERAEADYLSIPVLQRHLQFLLDQHAKYDSGEELRPTDFDEMFTREWTREAITGVVSKGIGHLPQSHFLWNKQLEWELDVLEAASEADRIELVAHVEQILLNRLRQPHTNSEDTLQTYSTFTTNYQPPEQYESLLVAASKTRSHGDRALERRESLEAALVESGYSLDVYAHYVTVERRAKYQNELLVSTTHERAIAEAAKRRFSGEEGAEQALRIFWTSYCDALRILDVKWDDQLAIIKRATRSVPGSGEIWARYIRLRERLEDLELEADDLLSVEDIFNLAFDTKLIQQDVDQVVAVTLARAGYERRRLESGSQKRKQSVEEDTLTTLIGVLETGIQFVYSASKTGDVKLRLENYLVDIYERAGLVESAIGVWQSATKVNKSSYLVWMGYVETLKKHQMYEQVRAVFDDIHKKQLDWPEAIWEQWRSFEHLHGTVDQVDECQDKIEKAQTQVNARRAKEAAKAAYQAIQEAVDSQPIPASNAQVAPSATVGDDHMMVADTDERGTKRAAEEDIVHDAQKKPKTDSPQAPLKRDRENCTVFVSDLPQNATKDDLSALFKDCGEIREIKITQLPEYFVSTVEFNERASVPAALTKDKKRVGGQEVAVHLAWKSTLYVTNFPESYDDAAVREVFGKHGTIFEVRWPSKRLKNTRRFCYVQYTSPQAAEKALELHGQELQSDHPLNVFMSNPEKKKARTDRDADDRELYVAGLSKFTTEADLEKIFKTYGSLKAVRLAKDENGQAKGYAFIEFEQEESARLGLAANNHELKKRRIAVTVANSNVRSRHRGETPDSGLGRTADTRSRSIRVRNLPPDTQEGLLQQTLEKIASVKRVEVFMDKREAVVELTSAAEAGRLLLNATPVQFANNILQFSEEPTEQQVFVPRRAGPSRPKAGLGHVRGSKPNTKSTLLVESQKPSQAKGQDDFRKMLSRQ</sequence>
<dbReference type="HOGENOM" id="CLU_003925_1_0_1"/>
<feature type="domain" description="RRM" evidence="12">
    <location>
        <begin position="790"/>
        <end position="866"/>
    </location>
</feature>
<dbReference type="CDD" id="cd12297">
    <property type="entry name" value="RRM2_Prp24"/>
    <property type="match status" value="1"/>
</dbReference>
<evidence type="ECO:0000256" key="9">
    <source>
        <dbReference type="PROSITE-ProRule" id="PRU00176"/>
    </source>
</evidence>
<feature type="domain" description="RRM" evidence="12">
    <location>
        <begin position="699"/>
        <end position="776"/>
    </location>
</feature>
<dbReference type="CDD" id="cd00590">
    <property type="entry name" value="RRM_SF"/>
    <property type="match status" value="1"/>
</dbReference>
<dbReference type="Proteomes" id="UP000054549">
    <property type="component" value="Unassembled WGS sequence"/>
</dbReference>
<evidence type="ECO:0000259" key="12">
    <source>
        <dbReference type="PROSITE" id="PS50102"/>
    </source>
</evidence>
<dbReference type="CDD" id="cd12296">
    <property type="entry name" value="RRM1_Prp24"/>
    <property type="match status" value="1"/>
</dbReference>
<dbReference type="OrthoDB" id="360390at2759"/>
<feature type="region of interest" description="Disordered" evidence="11">
    <location>
        <begin position="592"/>
        <end position="620"/>
    </location>
</feature>
<comment type="subcellular location">
    <subcellularLocation>
        <location evidence="1">Nucleus</location>
    </subcellularLocation>
</comment>
<dbReference type="InParanoid" id="A0A0C2TL87"/>
<dbReference type="GO" id="GO:0003723">
    <property type="term" value="F:RNA binding"/>
    <property type="evidence" value="ECO:0007669"/>
    <property type="project" value="UniProtKB-UniRule"/>
</dbReference>
<keyword evidence="6" id="KW-0539">Nucleus</keyword>
<evidence type="ECO:0000256" key="5">
    <source>
        <dbReference type="ARBA" id="ARBA00023187"/>
    </source>
</evidence>
<dbReference type="InterPro" id="IPR000504">
    <property type="entry name" value="RRM_dom"/>
</dbReference>
<evidence type="ECO:0000256" key="3">
    <source>
        <dbReference type="ARBA" id="ARBA00022737"/>
    </source>
</evidence>
<dbReference type="FunCoup" id="A0A0C2TL87">
    <property type="interactions" value="673"/>
</dbReference>
<protein>
    <recommendedName>
        <fullName evidence="8">U4/U6 snRNA-associated-splicing factor PRP24</fullName>
    </recommendedName>
</protein>
<evidence type="ECO:0000256" key="7">
    <source>
        <dbReference type="ARBA" id="ARBA00093374"/>
    </source>
</evidence>
<dbReference type="InterPro" id="IPR035979">
    <property type="entry name" value="RBD_domain_sf"/>
</dbReference>
<dbReference type="Gene3D" id="3.30.70.330">
    <property type="match status" value="4"/>
</dbReference>
<dbReference type="GO" id="GO:0005688">
    <property type="term" value="C:U6 snRNP"/>
    <property type="evidence" value="ECO:0007669"/>
    <property type="project" value="UniProtKB-ARBA"/>
</dbReference>
<dbReference type="InterPro" id="IPR034397">
    <property type="entry name" value="Prp24_RRM1"/>
</dbReference>
<evidence type="ECO:0000256" key="4">
    <source>
        <dbReference type="ARBA" id="ARBA00022884"/>
    </source>
</evidence>
<organism evidence="13 14">
    <name type="scientific">Amanita muscaria (strain Koide BX008)</name>
    <dbReference type="NCBI Taxonomy" id="946122"/>
    <lineage>
        <taxon>Eukaryota</taxon>
        <taxon>Fungi</taxon>
        <taxon>Dikarya</taxon>
        <taxon>Basidiomycota</taxon>
        <taxon>Agaricomycotina</taxon>
        <taxon>Agaricomycetes</taxon>
        <taxon>Agaricomycetidae</taxon>
        <taxon>Agaricales</taxon>
        <taxon>Pluteineae</taxon>
        <taxon>Amanitaceae</taxon>
        <taxon>Amanita</taxon>
    </lineage>
</organism>
<dbReference type="Gene3D" id="1.25.40.10">
    <property type="entry name" value="Tetratricopeptide repeat domain"/>
    <property type="match status" value="2"/>
</dbReference>
<dbReference type="InterPro" id="IPR034398">
    <property type="entry name" value="Prp24_RRM2"/>
</dbReference>
<dbReference type="InterPro" id="IPR012677">
    <property type="entry name" value="Nucleotide-bd_a/b_plait_sf"/>
</dbReference>
<evidence type="ECO:0000313" key="13">
    <source>
        <dbReference type="EMBL" id="KIL67874.1"/>
    </source>
</evidence>
<feature type="region of interest" description="Disordered" evidence="11">
    <location>
        <begin position="868"/>
        <end position="896"/>
    </location>
</feature>
<dbReference type="SMART" id="SM00360">
    <property type="entry name" value="RRM"/>
    <property type="match status" value="4"/>
</dbReference>
<keyword evidence="3" id="KW-0677">Repeat</keyword>
<feature type="coiled-coil region" evidence="10">
    <location>
        <begin position="519"/>
        <end position="546"/>
    </location>
</feature>
<feature type="compositionally biased region" description="Polar residues" evidence="11">
    <location>
        <begin position="988"/>
        <end position="1006"/>
    </location>
</feature>
<comment type="function">
    <text evidence="7">Functions as a recycling factor of the spliceosome, a machinery that forms on each precursor-messenger RNA (pre-mRNA) and catalyzes the removal of introns. Chaperones the re-annealing of U4 and U6 snRNAs (small nuclear RNAs) released from previous rounds of splicing, an initial step in reforming the U4/U6-U5 tri-snRNP (small nuclear ribonucleoprotein) that can reassemble into another spliceosome complex; this step involves binding U6 and facilitating the unwinding of the U6 internal stem loop, followed by base-pairing of U6 to U4.</text>
</comment>
<keyword evidence="10" id="KW-0175">Coiled coil</keyword>
<feature type="compositionally biased region" description="Basic and acidic residues" evidence="11">
    <location>
        <begin position="592"/>
        <end position="611"/>
    </location>
</feature>
<evidence type="ECO:0000256" key="10">
    <source>
        <dbReference type="SAM" id="Coils"/>
    </source>
</evidence>
<evidence type="ECO:0000256" key="8">
    <source>
        <dbReference type="ARBA" id="ARBA00093627"/>
    </source>
</evidence>
<keyword evidence="4 9" id="KW-0694">RNA-binding</keyword>
<dbReference type="SUPFAM" id="SSF54928">
    <property type="entry name" value="RNA-binding domain, RBD"/>
    <property type="match status" value="3"/>
</dbReference>
<keyword evidence="2" id="KW-0507">mRNA processing</keyword>
<accession>A0A0C2TL87</accession>
<keyword evidence="14" id="KW-1185">Reference proteome</keyword>
<dbReference type="GO" id="GO:0006397">
    <property type="term" value="P:mRNA processing"/>
    <property type="evidence" value="ECO:0007669"/>
    <property type="project" value="UniProtKB-KW"/>
</dbReference>
<evidence type="ECO:0000256" key="6">
    <source>
        <dbReference type="ARBA" id="ARBA00023242"/>
    </source>
</evidence>
<dbReference type="GO" id="GO:0008380">
    <property type="term" value="P:RNA splicing"/>
    <property type="evidence" value="ECO:0007669"/>
    <property type="project" value="UniProtKB-KW"/>
</dbReference>
<dbReference type="AlphaFoldDB" id="A0A0C2TL87"/>
<dbReference type="FunFam" id="3.30.70.330:FF:000365">
    <property type="entry name" value="U4/U6 snRNA-associated-splicing factor PRP24"/>
    <property type="match status" value="1"/>
</dbReference>
<name>A0A0C2TL87_AMAMK</name>
<feature type="domain" description="RRM" evidence="12">
    <location>
        <begin position="890"/>
        <end position="962"/>
    </location>
</feature>
<evidence type="ECO:0000256" key="2">
    <source>
        <dbReference type="ARBA" id="ARBA00022664"/>
    </source>
</evidence>
<reference evidence="13 14" key="1">
    <citation type="submission" date="2014-04" db="EMBL/GenBank/DDBJ databases">
        <title>Evolutionary Origins and Diversification of the Mycorrhizal Mutualists.</title>
        <authorList>
            <consortium name="DOE Joint Genome Institute"/>
            <consortium name="Mycorrhizal Genomics Consortium"/>
            <person name="Kohler A."/>
            <person name="Kuo A."/>
            <person name="Nagy L.G."/>
            <person name="Floudas D."/>
            <person name="Copeland A."/>
            <person name="Barry K.W."/>
            <person name="Cichocki N."/>
            <person name="Veneault-Fourrey C."/>
            <person name="LaButti K."/>
            <person name="Lindquist E.A."/>
            <person name="Lipzen A."/>
            <person name="Lundell T."/>
            <person name="Morin E."/>
            <person name="Murat C."/>
            <person name="Riley R."/>
            <person name="Ohm R."/>
            <person name="Sun H."/>
            <person name="Tunlid A."/>
            <person name="Henrissat B."/>
            <person name="Grigoriev I.V."/>
            <person name="Hibbett D.S."/>
            <person name="Martin F."/>
        </authorList>
    </citation>
    <scope>NUCLEOTIDE SEQUENCE [LARGE SCALE GENOMIC DNA]</scope>
    <source>
        <strain evidence="13 14">Koide BX008</strain>
    </source>
</reference>
<gene>
    <name evidence="13" type="ORF">M378DRAFT_159079</name>
</gene>
<dbReference type="Pfam" id="PF00076">
    <property type="entry name" value="RRM_1"/>
    <property type="match status" value="4"/>
</dbReference>
<dbReference type="SUPFAM" id="SSF48452">
    <property type="entry name" value="TPR-like"/>
    <property type="match status" value="1"/>
</dbReference>
<dbReference type="PROSITE" id="PS50102">
    <property type="entry name" value="RRM"/>
    <property type="match status" value="4"/>
</dbReference>